<organism evidence="7 8">
    <name type="scientific">Mesobacillus foraminis</name>
    <dbReference type="NCBI Taxonomy" id="279826"/>
    <lineage>
        <taxon>Bacteria</taxon>
        <taxon>Bacillati</taxon>
        <taxon>Bacillota</taxon>
        <taxon>Bacilli</taxon>
        <taxon>Bacillales</taxon>
        <taxon>Bacillaceae</taxon>
        <taxon>Mesobacillus</taxon>
    </lineage>
</organism>
<dbReference type="GO" id="GO:0016020">
    <property type="term" value="C:membrane"/>
    <property type="evidence" value="ECO:0007669"/>
    <property type="project" value="UniProtKB-SubCell"/>
</dbReference>
<evidence type="ECO:0000256" key="2">
    <source>
        <dbReference type="ARBA" id="ARBA00009012"/>
    </source>
</evidence>
<dbReference type="AlphaFoldDB" id="A0A4R2B8E7"/>
<name>A0A4R2B8E7_9BACI</name>
<evidence type="ECO:0000256" key="6">
    <source>
        <dbReference type="SAM" id="Phobius"/>
    </source>
</evidence>
<comment type="similarity">
    <text evidence="2">Belongs to the TMEM19 family.</text>
</comment>
<dbReference type="Proteomes" id="UP000295689">
    <property type="component" value="Unassembled WGS sequence"/>
</dbReference>
<evidence type="ECO:0000256" key="1">
    <source>
        <dbReference type="ARBA" id="ARBA00004141"/>
    </source>
</evidence>
<feature type="transmembrane region" description="Helical" evidence="6">
    <location>
        <begin position="201"/>
        <end position="222"/>
    </location>
</feature>
<evidence type="ECO:0000256" key="4">
    <source>
        <dbReference type="ARBA" id="ARBA00022989"/>
    </source>
</evidence>
<dbReference type="Pfam" id="PF01940">
    <property type="entry name" value="DUF92"/>
    <property type="match status" value="1"/>
</dbReference>
<evidence type="ECO:0000313" key="7">
    <source>
        <dbReference type="EMBL" id="TCN22866.1"/>
    </source>
</evidence>
<comment type="caution">
    <text evidence="7">The sequence shown here is derived from an EMBL/GenBank/DDBJ whole genome shotgun (WGS) entry which is preliminary data.</text>
</comment>
<gene>
    <name evidence="7" type="ORF">EV146_10919</name>
</gene>
<sequence length="277" mass="29888">MICLFRRLLLKTGYFIVWTNDLFYIILIAFICFAAWHFALLSLSGGAAAFAVGLLIAVGLGIQGLAVMGCFFISSSLLSSYKKMKKDHLEDFHEKGSTRDWAQVAANGGIAAVAALGVYFWDSVLLLLAFCISLAGANADTWASELGSLSKRPPFSINDLKRVKTGTSGAVSLQGTIAGGFGAVFIAGISTYLFQLESREFFYIAGFGFAGMCIDTIIGAFWQAGYSCRNCGKYVEKTVHCGLETTRIKGISWLRNDAVNFISCLIAAILGIIFYSG</sequence>
<feature type="transmembrane region" description="Helical" evidence="6">
    <location>
        <begin position="47"/>
        <end position="80"/>
    </location>
</feature>
<evidence type="ECO:0000256" key="3">
    <source>
        <dbReference type="ARBA" id="ARBA00022692"/>
    </source>
</evidence>
<comment type="subcellular location">
    <subcellularLocation>
        <location evidence="1">Membrane</location>
        <topology evidence="1">Multi-pass membrane protein</topology>
    </subcellularLocation>
</comment>
<feature type="transmembrane region" description="Helical" evidence="6">
    <location>
        <begin position="21"/>
        <end position="41"/>
    </location>
</feature>
<keyword evidence="5 6" id="KW-0472">Membrane</keyword>
<dbReference type="PANTHER" id="PTHR13353">
    <property type="entry name" value="TRANSMEMBRANE PROTEIN 19"/>
    <property type="match status" value="1"/>
</dbReference>
<reference evidence="7 8" key="1">
    <citation type="journal article" date="2015" name="Stand. Genomic Sci.">
        <title>Genomic Encyclopedia of Bacterial and Archaeal Type Strains, Phase III: the genomes of soil and plant-associated and newly described type strains.</title>
        <authorList>
            <person name="Whitman W.B."/>
            <person name="Woyke T."/>
            <person name="Klenk H.P."/>
            <person name="Zhou Y."/>
            <person name="Lilburn T.G."/>
            <person name="Beck B.J."/>
            <person name="De Vos P."/>
            <person name="Vandamme P."/>
            <person name="Eisen J.A."/>
            <person name="Garrity G."/>
            <person name="Hugenholtz P."/>
            <person name="Kyrpides N.C."/>
        </authorList>
    </citation>
    <scope>NUCLEOTIDE SEQUENCE [LARGE SCALE GENOMIC DNA]</scope>
    <source>
        <strain evidence="7 8">CV53</strain>
    </source>
</reference>
<proteinExistence type="inferred from homology"/>
<dbReference type="EMBL" id="SLVV01000009">
    <property type="protein sequence ID" value="TCN22866.1"/>
    <property type="molecule type" value="Genomic_DNA"/>
</dbReference>
<feature type="transmembrane region" description="Helical" evidence="6">
    <location>
        <begin position="101"/>
        <end position="121"/>
    </location>
</feature>
<dbReference type="PANTHER" id="PTHR13353:SF5">
    <property type="entry name" value="TRANSMEMBRANE PROTEIN 19"/>
    <property type="match status" value="1"/>
</dbReference>
<dbReference type="InterPro" id="IPR002794">
    <property type="entry name" value="DUF92_TMEM19"/>
</dbReference>
<keyword evidence="4 6" id="KW-1133">Transmembrane helix</keyword>
<feature type="transmembrane region" description="Helical" evidence="6">
    <location>
        <begin position="170"/>
        <end position="195"/>
    </location>
</feature>
<protein>
    <submittedName>
        <fullName evidence="7">Uncharacterized protein (TIGR00297 family)</fullName>
    </submittedName>
</protein>
<accession>A0A4R2B8E7</accession>
<evidence type="ECO:0000256" key="5">
    <source>
        <dbReference type="ARBA" id="ARBA00023136"/>
    </source>
</evidence>
<feature type="transmembrane region" description="Helical" evidence="6">
    <location>
        <begin position="258"/>
        <end position="276"/>
    </location>
</feature>
<keyword evidence="3 6" id="KW-0812">Transmembrane</keyword>
<evidence type="ECO:0000313" key="8">
    <source>
        <dbReference type="Proteomes" id="UP000295689"/>
    </source>
</evidence>
<keyword evidence="8" id="KW-1185">Reference proteome</keyword>